<evidence type="ECO:0000256" key="1">
    <source>
        <dbReference type="RuleBase" id="RU410713"/>
    </source>
</evidence>
<dbReference type="EMBL" id="WHUW01000046">
    <property type="protein sequence ID" value="KAF8431744.1"/>
    <property type="molecule type" value="Genomic_DNA"/>
</dbReference>
<accession>A0AAD4BIB7</accession>
<dbReference type="GO" id="GO:0032182">
    <property type="term" value="F:ubiquitin-like protein binding"/>
    <property type="evidence" value="ECO:0007669"/>
    <property type="project" value="TreeGrafter"/>
</dbReference>
<reference evidence="3" key="1">
    <citation type="submission" date="2019-10" db="EMBL/GenBank/DDBJ databases">
        <authorList>
            <consortium name="DOE Joint Genome Institute"/>
            <person name="Kuo A."/>
            <person name="Miyauchi S."/>
            <person name="Kiss E."/>
            <person name="Drula E."/>
            <person name="Kohler A."/>
            <person name="Sanchez-Garcia M."/>
            <person name="Andreopoulos B."/>
            <person name="Barry K.W."/>
            <person name="Bonito G."/>
            <person name="Buee M."/>
            <person name="Carver A."/>
            <person name="Chen C."/>
            <person name="Cichocki N."/>
            <person name="Clum A."/>
            <person name="Culley D."/>
            <person name="Crous P.W."/>
            <person name="Fauchery L."/>
            <person name="Girlanda M."/>
            <person name="Hayes R."/>
            <person name="Keri Z."/>
            <person name="LaButti K."/>
            <person name="Lipzen A."/>
            <person name="Lombard V."/>
            <person name="Magnuson J."/>
            <person name="Maillard F."/>
            <person name="Morin E."/>
            <person name="Murat C."/>
            <person name="Nolan M."/>
            <person name="Ohm R."/>
            <person name="Pangilinan J."/>
            <person name="Pereira M."/>
            <person name="Perotto S."/>
            <person name="Peter M."/>
            <person name="Riley R."/>
            <person name="Sitrit Y."/>
            <person name="Stielow B."/>
            <person name="Szollosi G."/>
            <person name="Zifcakova L."/>
            <person name="Stursova M."/>
            <person name="Spatafora J.W."/>
            <person name="Tedersoo L."/>
            <person name="Vaario L.-M."/>
            <person name="Yamada A."/>
            <person name="Yan M."/>
            <person name="Wang P."/>
            <person name="Xu J."/>
            <person name="Bruns T."/>
            <person name="Baldrian P."/>
            <person name="Vilgalys R."/>
            <person name="Henrissat B."/>
            <person name="Grigoriev I.V."/>
            <person name="Hibbett D."/>
            <person name="Nagy L.G."/>
            <person name="Martin F.M."/>
        </authorList>
    </citation>
    <scope>NUCLEOTIDE SEQUENCE</scope>
    <source>
        <strain evidence="3">BED1</strain>
    </source>
</reference>
<dbReference type="GO" id="GO:0045116">
    <property type="term" value="P:protein neddylation"/>
    <property type="evidence" value="ECO:0007669"/>
    <property type="project" value="TreeGrafter"/>
</dbReference>
<dbReference type="GO" id="GO:0000151">
    <property type="term" value="C:ubiquitin ligase complex"/>
    <property type="evidence" value="ECO:0007669"/>
    <property type="project" value="TreeGrafter"/>
</dbReference>
<comment type="function">
    <text evidence="1">Neddylation of cullins play an essential role in the regulation of SCF-type complexes activity.</text>
</comment>
<feature type="domain" description="DCUN1" evidence="2">
    <location>
        <begin position="55"/>
        <end position="288"/>
    </location>
</feature>
<comment type="caution">
    <text evidence="3">The sequence shown here is derived from an EMBL/GenBank/DDBJ whole genome shotgun (WGS) entry which is preliminary data.</text>
</comment>
<evidence type="ECO:0000313" key="4">
    <source>
        <dbReference type="Proteomes" id="UP001194468"/>
    </source>
</evidence>
<dbReference type="GO" id="GO:0031624">
    <property type="term" value="F:ubiquitin conjugating enzyme binding"/>
    <property type="evidence" value="ECO:0007669"/>
    <property type="project" value="TreeGrafter"/>
</dbReference>
<dbReference type="InterPro" id="IPR042460">
    <property type="entry name" value="DCN1-like_PONY"/>
</dbReference>
<keyword evidence="4" id="KW-1185">Reference proteome</keyword>
<organism evidence="3 4">
    <name type="scientific">Boletus edulis BED1</name>
    <dbReference type="NCBI Taxonomy" id="1328754"/>
    <lineage>
        <taxon>Eukaryota</taxon>
        <taxon>Fungi</taxon>
        <taxon>Dikarya</taxon>
        <taxon>Basidiomycota</taxon>
        <taxon>Agaricomycotina</taxon>
        <taxon>Agaricomycetes</taxon>
        <taxon>Agaricomycetidae</taxon>
        <taxon>Boletales</taxon>
        <taxon>Boletineae</taxon>
        <taxon>Boletaceae</taxon>
        <taxon>Boletoideae</taxon>
        <taxon>Boletus</taxon>
    </lineage>
</organism>
<dbReference type="AlphaFoldDB" id="A0AAD4BIB7"/>
<dbReference type="Gene3D" id="1.10.238.10">
    <property type="entry name" value="EF-hand"/>
    <property type="match status" value="1"/>
</dbReference>
<dbReference type="GO" id="GO:0097602">
    <property type="term" value="F:cullin family protein binding"/>
    <property type="evidence" value="ECO:0007669"/>
    <property type="project" value="TreeGrafter"/>
</dbReference>
<sequence>MRLSSLLCCVSNKLEPSDELVIPKQAPVGVIARINVLLLILLPLTQSTVLTRVEYTQRGAQALFKSFADDDNPDVIGPGGVEKLCTEAGIPLEGAQPLLLAWQFKAQEMAKISRSEWLQGAEALRYLTLCMRISSLPVLAIALKELDDLVVHDKEPITVPSPVKKRGGVDSQELYNKTHYSQYASNRKAAFTELYQFSFTLAKPPQSRNLDIETAAALWSVLLAPRYPIITELAEFLNQENGSYKGANKDIWNMVHEFCQTIIDGELSDYEADGAWPTMLDDFVGWKKDRMSHSTGDTPQ</sequence>
<dbReference type="Gene3D" id="1.10.238.200">
    <property type="entry name" value="Cullin, PONY binding domain"/>
    <property type="match status" value="1"/>
</dbReference>
<evidence type="ECO:0000259" key="2">
    <source>
        <dbReference type="PROSITE" id="PS51229"/>
    </source>
</evidence>
<proteinExistence type="predicted"/>
<dbReference type="PROSITE" id="PS51229">
    <property type="entry name" value="DCUN1"/>
    <property type="match status" value="1"/>
</dbReference>
<dbReference type="Pfam" id="PF03556">
    <property type="entry name" value="Cullin_binding"/>
    <property type="match status" value="1"/>
</dbReference>
<reference evidence="3" key="2">
    <citation type="journal article" date="2020" name="Nat. Commun.">
        <title>Large-scale genome sequencing of mycorrhizal fungi provides insights into the early evolution of symbiotic traits.</title>
        <authorList>
            <person name="Miyauchi S."/>
            <person name="Kiss E."/>
            <person name="Kuo A."/>
            <person name="Drula E."/>
            <person name="Kohler A."/>
            <person name="Sanchez-Garcia M."/>
            <person name="Morin E."/>
            <person name="Andreopoulos B."/>
            <person name="Barry K.W."/>
            <person name="Bonito G."/>
            <person name="Buee M."/>
            <person name="Carver A."/>
            <person name="Chen C."/>
            <person name="Cichocki N."/>
            <person name="Clum A."/>
            <person name="Culley D."/>
            <person name="Crous P.W."/>
            <person name="Fauchery L."/>
            <person name="Girlanda M."/>
            <person name="Hayes R.D."/>
            <person name="Keri Z."/>
            <person name="LaButti K."/>
            <person name="Lipzen A."/>
            <person name="Lombard V."/>
            <person name="Magnuson J."/>
            <person name="Maillard F."/>
            <person name="Murat C."/>
            <person name="Nolan M."/>
            <person name="Ohm R.A."/>
            <person name="Pangilinan J."/>
            <person name="Pereira M.F."/>
            <person name="Perotto S."/>
            <person name="Peter M."/>
            <person name="Pfister S."/>
            <person name="Riley R."/>
            <person name="Sitrit Y."/>
            <person name="Stielow J.B."/>
            <person name="Szollosi G."/>
            <person name="Zifcakova L."/>
            <person name="Stursova M."/>
            <person name="Spatafora J.W."/>
            <person name="Tedersoo L."/>
            <person name="Vaario L.M."/>
            <person name="Yamada A."/>
            <person name="Yan M."/>
            <person name="Wang P."/>
            <person name="Xu J."/>
            <person name="Bruns T."/>
            <person name="Baldrian P."/>
            <person name="Vilgalys R."/>
            <person name="Dunand C."/>
            <person name="Henrissat B."/>
            <person name="Grigoriev I.V."/>
            <person name="Hibbett D."/>
            <person name="Nagy L.G."/>
            <person name="Martin F.M."/>
        </authorList>
    </citation>
    <scope>NUCLEOTIDE SEQUENCE</scope>
    <source>
        <strain evidence="3">BED1</strain>
    </source>
</reference>
<name>A0AAD4BIB7_BOLED</name>
<dbReference type="InterPro" id="IPR005176">
    <property type="entry name" value="PONY_dom"/>
</dbReference>
<dbReference type="PANTHER" id="PTHR12281">
    <property type="entry name" value="RP42 RELATED"/>
    <property type="match status" value="1"/>
</dbReference>
<protein>
    <recommendedName>
        <fullName evidence="1">Defective in cullin neddylation protein</fullName>
    </recommendedName>
</protein>
<gene>
    <name evidence="3" type="ORF">L210DRAFT_3415343</name>
</gene>
<dbReference type="Proteomes" id="UP001194468">
    <property type="component" value="Unassembled WGS sequence"/>
</dbReference>
<dbReference type="InterPro" id="IPR014764">
    <property type="entry name" value="DCN-prot"/>
</dbReference>
<evidence type="ECO:0000313" key="3">
    <source>
        <dbReference type="EMBL" id="KAF8431744.1"/>
    </source>
</evidence>